<gene>
    <name evidence="1" type="ordered locus">KNP414_02755</name>
</gene>
<protein>
    <submittedName>
        <fullName evidence="1">Uncharacterized protein</fullName>
    </submittedName>
</protein>
<reference evidence="1 2" key="2">
    <citation type="journal article" date="2013" name="Genome Announc.">
        <title>Genome Sequence of Growth-Improving Paenibacillus mucilaginosus Strain KNP414.</title>
        <authorList>
            <person name="Lu J.J."/>
            <person name="Wang J.F."/>
            <person name="Hu X.F."/>
        </authorList>
    </citation>
    <scope>NUCLEOTIDE SEQUENCE [LARGE SCALE GENOMIC DNA]</scope>
    <source>
        <strain evidence="1 2">KNP414</strain>
    </source>
</reference>
<organism evidence="1 2">
    <name type="scientific">Paenibacillus mucilaginosus (strain KNP414)</name>
    <dbReference type="NCBI Taxonomy" id="1036673"/>
    <lineage>
        <taxon>Bacteria</taxon>
        <taxon>Bacillati</taxon>
        <taxon>Bacillota</taxon>
        <taxon>Bacilli</taxon>
        <taxon>Bacillales</taxon>
        <taxon>Paenibacillaceae</taxon>
        <taxon>Paenibacillus</taxon>
    </lineage>
</organism>
<name>F8FAR5_PAEMK</name>
<accession>F8FAR5</accession>
<evidence type="ECO:0000313" key="1">
    <source>
        <dbReference type="EMBL" id="AEI41316.1"/>
    </source>
</evidence>
<proteinExistence type="predicted"/>
<dbReference type="HOGENOM" id="CLU_3219502_0_0_9"/>
<dbReference type="PATRIC" id="fig|1036673.3.peg.2513"/>
<dbReference type="Proteomes" id="UP000006620">
    <property type="component" value="Chromosome"/>
</dbReference>
<evidence type="ECO:0000313" key="2">
    <source>
        <dbReference type="Proteomes" id="UP000006620"/>
    </source>
</evidence>
<reference evidence="2" key="1">
    <citation type="submission" date="2011-06" db="EMBL/GenBank/DDBJ databases">
        <title>Complete genome sequence of Paenibacillus mucilaginosus KNP414.</title>
        <authorList>
            <person name="Wang J."/>
            <person name="Hu S."/>
            <person name="Hu X."/>
            <person name="Zhang B."/>
            <person name="Dong D."/>
            <person name="Zhang S."/>
            <person name="Zhao K."/>
            <person name="Wu D."/>
        </authorList>
    </citation>
    <scope>NUCLEOTIDE SEQUENCE [LARGE SCALE GENOMIC DNA]</scope>
    <source>
        <strain evidence="2">KNP414</strain>
    </source>
</reference>
<dbReference type="AlphaFoldDB" id="F8FAR5"/>
<dbReference type="EMBL" id="CP002869">
    <property type="protein sequence ID" value="AEI41316.1"/>
    <property type="molecule type" value="Genomic_DNA"/>
</dbReference>
<dbReference type="KEGG" id="pms:KNP414_02755"/>
<sequence>MFAGRERVYARKESLWRLMREHGAAGLSVNKKNRHLAGFFFIPY</sequence>